<feature type="transmembrane region" description="Helical" evidence="9">
    <location>
        <begin position="272"/>
        <end position="291"/>
    </location>
</feature>
<evidence type="ECO:0000256" key="5">
    <source>
        <dbReference type="ARBA" id="ARBA00022692"/>
    </source>
</evidence>
<evidence type="ECO:0000256" key="8">
    <source>
        <dbReference type="ARBA" id="ARBA00023136"/>
    </source>
</evidence>
<keyword evidence="2" id="KW-0813">Transport</keyword>
<reference evidence="11 12" key="1">
    <citation type="submission" date="2024-09" db="EMBL/GenBank/DDBJ databases">
        <authorList>
            <person name="Sun Q."/>
            <person name="Mori K."/>
        </authorList>
    </citation>
    <scope>NUCLEOTIDE SEQUENCE [LARGE SCALE GENOMIC DNA]</scope>
    <source>
        <strain evidence="11 12">KCTC 23315</strain>
    </source>
</reference>
<feature type="transmembrane region" description="Helical" evidence="9">
    <location>
        <begin position="361"/>
        <end position="382"/>
    </location>
</feature>
<dbReference type="PANTHER" id="PTHR32507">
    <property type="entry name" value="NA(+)/H(+) ANTIPORTER 1"/>
    <property type="match status" value="1"/>
</dbReference>
<evidence type="ECO:0000256" key="9">
    <source>
        <dbReference type="SAM" id="Phobius"/>
    </source>
</evidence>
<keyword evidence="8 9" id="KW-0472">Membrane</keyword>
<evidence type="ECO:0000259" key="10">
    <source>
        <dbReference type="SMART" id="SM01091"/>
    </source>
</evidence>
<proteinExistence type="predicted"/>
<comment type="subcellular location">
    <subcellularLocation>
        <location evidence="1">Cell membrane</location>
        <topology evidence="1">Multi-pass membrane protein</topology>
    </subcellularLocation>
</comment>
<accession>A0ABV6BC85</accession>
<keyword evidence="6 9" id="KW-1133">Transmembrane helix</keyword>
<keyword evidence="3" id="KW-0050">Antiport</keyword>
<dbReference type="RefSeq" id="WP_377242739.1">
    <property type="nucleotide sequence ID" value="NZ_JBHLXP010000001.1"/>
</dbReference>
<keyword evidence="5 9" id="KW-0812">Transmembrane</keyword>
<evidence type="ECO:0000256" key="3">
    <source>
        <dbReference type="ARBA" id="ARBA00022449"/>
    </source>
</evidence>
<feature type="transmembrane region" description="Helical" evidence="9">
    <location>
        <begin position="86"/>
        <end position="114"/>
    </location>
</feature>
<dbReference type="NCBIfam" id="NF003716">
    <property type="entry name" value="PRK05326.1-3"/>
    <property type="match status" value="1"/>
</dbReference>
<comment type="caution">
    <text evidence="11">The sequence shown here is derived from an EMBL/GenBank/DDBJ whole genome shotgun (WGS) entry which is preliminary data.</text>
</comment>
<feature type="transmembrane region" description="Helical" evidence="9">
    <location>
        <begin position="297"/>
        <end position="321"/>
    </location>
</feature>
<gene>
    <name evidence="11" type="ORF">ACFFJP_09355</name>
</gene>
<feature type="transmembrane region" description="Helical" evidence="9">
    <location>
        <begin position="215"/>
        <end position="234"/>
    </location>
</feature>
<dbReference type="Proteomes" id="UP001589813">
    <property type="component" value="Unassembled WGS sequence"/>
</dbReference>
<feature type="transmembrane region" description="Helical" evidence="9">
    <location>
        <begin position="120"/>
        <end position="139"/>
    </location>
</feature>
<dbReference type="InterPro" id="IPR006153">
    <property type="entry name" value="Cation/H_exchanger_TM"/>
</dbReference>
<dbReference type="SMART" id="SM01091">
    <property type="entry name" value="CorC_HlyC"/>
    <property type="match status" value="1"/>
</dbReference>
<dbReference type="NCBIfam" id="NF003715">
    <property type="entry name" value="PRK05326.1-2"/>
    <property type="match status" value="1"/>
</dbReference>
<dbReference type="Gene3D" id="1.20.1530.20">
    <property type="match status" value="1"/>
</dbReference>
<feature type="transmembrane region" description="Helical" evidence="9">
    <location>
        <begin position="333"/>
        <end position="355"/>
    </location>
</feature>
<evidence type="ECO:0000313" key="12">
    <source>
        <dbReference type="Proteomes" id="UP001589813"/>
    </source>
</evidence>
<dbReference type="Pfam" id="PF00999">
    <property type="entry name" value="Na_H_Exchanger"/>
    <property type="match status" value="1"/>
</dbReference>
<dbReference type="Pfam" id="PF03471">
    <property type="entry name" value="CorC_HlyC"/>
    <property type="match status" value="1"/>
</dbReference>
<dbReference type="InterPro" id="IPR016169">
    <property type="entry name" value="FAD-bd_PCMH_sub2"/>
</dbReference>
<feature type="transmembrane region" description="Helical" evidence="9">
    <location>
        <begin position="240"/>
        <end position="260"/>
    </location>
</feature>
<dbReference type="InterPro" id="IPR038770">
    <property type="entry name" value="Na+/solute_symporter_sf"/>
</dbReference>
<dbReference type="Gene3D" id="3.30.465.10">
    <property type="match status" value="1"/>
</dbReference>
<feature type="transmembrane region" description="Helical" evidence="9">
    <location>
        <begin position="6"/>
        <end position="25"/>
    </location>
</feature>
<dbReference type="PANTHER" id="PTHR32507:SF7">
    <property type="entry name" value="K(+)_H(+) ANTIPORTER NHAP2"/>
    <property type="match status" value="1"/>
</dbReference>
<keyword evidence="12" id="KW-1185">Reference proteome</keyword>
<name>A0ABV6BC85_9GAMM</name>
<organism evidence="11 12">
    <name type="scientific">Rheinheimera tilapiae</name>
    <dbReference type="NCBI Taxonomy" id="875043"/>
    <lineage>
        <taxon>Bacteria</taxon>
        <taxon>Pseudomonadati</taxon>
        <taxon>Pseudomonadota</taxon>
        <taxon>Gammaproteobacteria</taxon>
        <taxon>Chromatiales</taxon>
        <taxon>Chromatiaceae</taxon>
        <taxon>Rheinheimera</taxon>
    </lineage>
</organism>
<keyword evidence="4" id="KW-1003">Cell membrane</keyword>
<evidence type="ECO:0000256" key="2">
    <source>
        <dbReference type="ARBA" id="ARBA00022448"/>
    </source>
</evidence>
<dbReference type="EMBL" id="JBHLXP010000001">
    <property type="protein sequence ID" value="MFC0048496.1"/>
    <property type="molecule type" value="Genomic_DNA"/>
</dbReference>
<evidence type="ECO:0000256" key="4">
    <source>
        <dbReference type="ARBA" id="ARBA00022475"/>
    </source>
</evidence>
<evidence type="ECO:0000313" key="11">
    <source>
        <dbReference type="EMBL" id="MFC0048496.1"/>
    </source>
</evidence>
<evidence type="ECO:0000256" key="1">
    <source>
        <dbReference type="ARBA" id="ARBA00004651"/>
    </source>
</evidence>
<feature type="transmembrane region" description="Helical" evidence="9">
    <location>
        <begin position="184"/>
        <end position="203"/>
    </location>
</feature>
<dbReference type="NCBIfam" id="NF003714">
    <property type="entry name" value="PRK05326.1-1"/>
    <property type="match status" value="1"/>
</dbReference>
<dbReference type="InterPro" id="IPR005170">
    <property type="entry name" value="Transptr-assoc_dom"/>
</dbReference>
<protein>
    <submittedName>
        <fullName evidence="11">Potassium/proton antiporter</fullName>
    </submittedName>
</protein>
<evidence type="ECO:0000256" key="6">
    <source>
        <dbReference type="ARBA" id="ARBA00022989"/>
    </source>
</evidence>
<keyword evidence="7" id="KW-0406">Ion transport</keyword>
<feature type="domain" description="Transporter-associated" evidence="10">
    <location>
        <begin position="493"/>
        <end position="572"/>
    </location>
</feature>
<sequence>MDAVNLNILIAGALFTVSIIATLISARFGAPLLLIFLIMGMLAGEDGVLGIQFADPDLALLIGSVALVIILFDGGMRTHPDRVKVVLAPSAALATVGVLITCLVLGLAAMWLFQLTLLEGLLLGAILSSTDAAAVFSIFQSAGLNIKERVASTLEIESGSNDPMAVMLTFTLVAVVAGEAELGWSTVLVFVQQALLGALFGWLGGRGLIWFCRKLPLSPAFFPLFAISYALFLYGLTNQFGGSGFLAVYLAGFLVGNARLAPVQYILRLQDGLAWLSQIIMFLMLGLLVTPSKLLDYLLPAVALAGVMIFVARPLAVVLSLLPFRFPKRDQIFISWVGLRGAVPIILALIPWLAGVPNKDLYFNVAFFVVIVSLLIQGWSIAPVARWLRLEVPKEPGPDYVMPLEVVQSNDVLQVLAYQVNADSPVLDTDWTMLPVPSSAQFLGLVRNGEWIQCLNCTRFKANDTLMVMAKAADSAVISEVLSSYAAAASQSKQDFFGEFVLNGQITLADLGAFYTIEFGELDPSQTISDYIGNRFFRRVVVGDDVQLDQLILTVRQIDEQDRILQVGIKPA</sequence>
<feature type="transmembrane region" description="Helical" evidence="9">
    <location>
        <begin position="58"/>
        <end position="74"/>
    </location>
</feature>
<evidence type="ECO:0000256" key="7">
    <source>
        <dbReference type="ARBA" id="ARBA00023065"/>
    </source>
</evidence>